<feature type="domain" description="YjiS-like" evidence="1">
    <location>
        <begin position="7"/>
        <end position="43"/>
    </location>
</feature>
<dbReference type="Proteomes" id="UP000248863">
    <property type="component" value="Unassembled WGS sequence"/>
</dbReference>
<reference evidence="2 3" key="1">
    <citation type="submission" date="2017-07" db="EMBL/GenBank/DDBJ databases">
        <title>Draft Genome Sequences of Select Purple Nonsulfur Bacteria.</title>
        <authorList>
            <person name="Lasarre B."/>
            <person name="Mckinlay J.B."/>
        </authorList>
    </citation>
    <scope>NUCLEOTIDE SEQUENCE [LARGE SCALE GENOMIC DNA]</scope>
    <source>
        <strain evidence="2 3">DSM 11907</strain>
    </source>
</reference>
<accession>A0A327JWF2</accession>
<dbReference type="InterPro" id="IPR009506">
    <property type="entry name" value="YjiS-like"/>
</dbReference>
<dbReference type="EMBL" id="NPEU01000691">
    <property type="protein sequence ID" value="RAI29272.1"/>
    <property type="molecule type" value="Genomic_DNA"/>
</dbReference>
<dbReference type="Pfam" id="PF06568">
    <property type="entry name" value="YjiS-like"/>
    <property type="match status" value="1"/>
</dbReference>
<protein>
    <recommendedName>
        <fullName evidence="1">YjiS-like domain-containing protein</fullName>
    </recommendedName>
</protein>
<sequence>MYLFSKLVHVFRVWRKYNDSLRELSRLGDRELADIGIMRADIQQIAWDAAKAE</sequence>
<evidence type="ECO:0000313" key="3">
    <source>
        <dbReference type="Proteomes" id="UP000248863"/>
    </source>
</evidence>
<dbReference type="AlphaFoldDB" id="A0A327JWF2"/>
<organism evidence="2 3">
    <name type="scientific">Rhodoplanes elegans</name>
    <dbReference type="NCBI Taxonomy" id="29408"/>
    <lineage>
        <taxon>Bacteria</taxon>
        <taxon>Pseudomonadati</taxon>
        <taxon>Pseudomonadota</taxon>
        <taxon>Alphaproteobacteria</taxon>
        <taxon>Hyphomicrobiales</taxon>
        <taxon>Nitrobacteraceae</taxon>
        <taxon>Rhodoplanes</taxon>
    </lineage>
</organism>
<evidence type="ECO:0000313" key="2">
    <source>
        <dbReference type="EMBL" id="RAI29272.1"/>
    </source>
</evidence>
<dbReference type="OrthoDB" id="8244198at2"/>
<evidence type="ECO:0000259" key="1">
    <source>
        <dbReference type="Pfam" id="PF06568"/>
    </source>
</evidence>
<keyword evidence="3" id="KW-1185">Reference proteome</keyword>
<name>A0A327JWF2_9BRAD</name>
<dbReference type="RefSeq" id="WP_111360476.1">
    <property type="nucleotide sequence ID" value="NZ_NHSK01000306.1"/>
</dbReference>
<comment type="caution">
    <text evidence="2">The sequence shown here is derived from an EMBL/GenBank/DDBJ whole genome shotgun (WGS) entry which is preliminary data.</text>
</comment>
<proteinExistence type="predicted"/>
<gene>
    <name evidence="2" type="ORF">CH338_28645</name>
</gene>